<dbReference type="RefSeq" id="WP_170924894.1">
    <property type="nucleotide sequence ID" value="NZ_CP147247.1"/>
</dbReference>
<name>A0A242JYZ6_9ENTE</name>
<accession>A0A242JYZ6</accession>
<reference evidence="3" key="3">
    <citation type="submission" date="2024-03" db="EMBL/GenBank/DDBJ databases">
        <title>The Genome Sequence of Enterococcus sp. DIV0242b.</title>
        <authorList>
            <consortium name="The Broad Institute Genomics Platform"/>
            <consortium name="The Broad Institute Microbial Omics Core"/>
            <consortium name="The Broad Institute Genomic Center for Infectious Diseases"/>
            <person name="Earl A."/>
            <person name="Manson A."/>
            <person name="Gilmore M."/>
            <person name="Schwartman J."/>
            <person name="Shea T."/>
            <person name="Abouelleil A."/>
            <person name="Cao P."/>
            <person name="Chapman S."/>
            <person name="Cusick C."/>
            <person name="Young S."/>
            <person name="Neafsey D."/>
            <person name="Nusbaum C."/>
            <person name="Birren B."/>
        </authorList>
    </citation>
    <scope>NUCLEOTIDE SEQUENCE</scope>
    <source>
        <strain evidence="3">9E7_DIV0242</strain>
    </source>
</reference>
<protein>
    <recommendedName>
        <fullName evidence="5">Lipoprotein</fullName>
    </recommendedName>
</protein>
<dbReference type="EMBL" id="CP147247">
    <property type="protein sequence ID" value="WYJ91445.1"/>
    <property type="molecule type" value="Genomic_DNA"/>
</dbReference>
<reference evidence="3" key="2">
    <citation type="submission" date="2017-05" db="EMBL/GenBank/DDBJ databases">
        <authorList>
            <consortium name="The Broad Institute Genomics Platform"/>
            <consortium name="The Broad Institute Genomic Center for Infectious Diseases"/>
            <person name="Earl A."/>
            <person name="Manson A."/>
            <person name="Schwartman J."/>
            <person name="Gilmore M."/>
            <person name="Abouelleil A."/>
            <person name="Cao P."/>
            <person name="Chapman S."/>
            <person name="Cusick C."/>
            <person name="Shea T."/>
            <person name="Young S."/>
            <person name="Neafsey D."/>
            <person name="Nusbaum C."/>
            <person name="Birren B."/>
        </authorList>
    </citation>
    <scope>NUCLEOTIDE SEQUENCE</scope>
    <source>
        <strain evidence="3">9E7_DIV0242</strain>
    </source>
</reference>
<keyword evidence="1" id="KW-0732">Signal</keyword>
<dbReference type="Proteomes" id="UP000195141">
    <property type="component" value="Chromosome"/>
</dbReference>
<sequence length="135" mass="15745">MKKKYIWVCLVLVFFLSACAPKKAGDIETKIFNLESDFKENYQLWVDMKADGSIQYKEYVTDLKSVATKFNTIGDKAKLSSYKKLLSEEDQTIYETYRLLSKDIKNMATAIHKKNYEEADKIYQGILDTEENLKE</sequence>
<evidence type="ECO:0000313" key="3">
    <source>
        <dbReference type="EMBL" id="WYJ91445.1"/>
    </source>
</evidence>
<feature type="chain" id="PRO_5038905121" description="Lipoprotein" evidence="1">
    <location>
        <begin position="25"/>
        <end position="135"/>
    </location>
</feature>
<evidence type="ECO:0000313" key="2">
    <source>
        <dbReference type="EMBL" id="OTP10538.1"/>
    </source>
</evidence>
<organism evidence="2">
    <name type="scientific">Candidatus Enterococcus clewellii</name>
    <dbReference type="NCBI Taxonomy" id="1834193"/>
    <lineage>
        <taxon>Bacteria</taxon>
        <taxon>Bacillati</taxon>
        <taxon>Bacillota</taxon>
        <taxon>Bacilli</taxon>
        <taxon>Lactobacillales</taxon>
        <taxon>Enterococcaceae</taxon>
        <taxon>Enterococcus</taxon>
    </lineage>
</organism>
<proteinExistence type="predicted"/>
<evidence type="ECO:0000256" key="1">
    <source>
        <dbReference type="SAM" id="SignalP"/>
    </source>
</evidence>
<keyword evidence="4" id="KW-1185">Reference proteome</keyword>
<gene>
    <name evidence="3" type="ORF">A5888_003213</name>
    <name evidence="2" type="ORF">A5888_003836</name>
</gene>
<reference evidence="2" key="1">
    <citation type="submission" date="2017-05" db="EMBL/GenBank/DDBJ databases">
        <title>The Genome Sequence of Enterococcus sp. 9E7_DIV0242.</title>
        <authorList>
            <consortium name="The Broad Institute Genomics Platform"/>
            <consortium name="The Broad Institute Genomic Center for Infectious Diseases"/>
            <person name="Earl A."/>
            <person name="Manson A."/>
            <person name="Schwartman J."/>
            <person name="Gilmore M."/>
            <person name="Abouelleil A."/>
            <person name="Cao P."/>
            <person name="Chapman S."/>
            <person name="Cusick C."/>
            <person name="Shea T."/>
            <person name="Young S."/>
            <person name="Neafsey D."/>
            <person name="Nusbaum C."/>
            <person name="Birren B."/>
        </authorList>
    </citation>
    <scope>NUCLEOTIDE SEQUENCE [LARGE SCALE GENOMIC DNA]</scope>
    <source>
        <strain evidence="2">9E7_DIV0242</strain>
    </source>
</reference>
<evidence type="ECO:0000313" key="4">
    <source>
        <dbReference type="Proteomes" id="UP000195141"/>
    </source>
</evidence>
<dbReference type="PROSITE" id="PS51257">
    <property type="entry name" value="PROKAR_LIPOPROTEIN"/>
    <property type="match status" value="1"/>
</dbReference>
<dbReference type="EMBL" id="NGMM01000008">
    <property type="protein sequence ID" value="OTP10538.1"/>
    <property type="molecule type" value="Genomic_DNA"/>
</dbReference>
<evidence type="ECO:0008006" key="5">
    <source>
        <dbReference type="Google" id="ProtNLM"/>
    </source>
</evidence>
<dbReference type="AlphaFoldDB" id="A0A242JYZ6"/>
<feature type="signal peptide" evidence="1">
    <location>
        <begin position="1"/>
        <end position="24"/>
    </location>
</feature>